<dbReference type="InterPro" id="IPR011010">
    <property type="entry name" value="DNA_brk_join_enz"/>
</dbReference>
<keyword evidence="8" id="KW-1185">Reference proteome</keyword>
<dbReference type="SUPFAM" id="SSF56349">
    <property type="entry name" value="DNA breaking-rejoining enzymes"/>
    <property type="match status" value="1"/>
</dbReference>
<dbReference type="InterPro" id="IPR010998">
    <property type="entry name" value="Integrase_recombinase_N"/>
</dbReference>
<protein>
    <submittedName>
        <fullName evidence="7">Integrase</fullName>
    </submittedName>
</protein>
<organism evidence="7 8">
    <name type="scientific">Amycolatopsis alkalitolerans</name>
    <dbReference type="NCBI Taxonomy" id="2547244"/>
    <lineage>
        <taxon>Bacteria</taxon>
        <taxon>Bacillati</taxon>
        <taxon>Actinomycetota</taxon>
        <taxon>Actinomycetes</taxon>
        <taxon>Pseudonocardiales</taxon>
        <taxon>Pseudonocardiaceae</taxon>
        <taxon>Amycolatopsis</taxon>
    </lineage>
</organism>
<dbReference type="GO" id="GO:0006310">
    <property type="term" value="P:DNA recombination"/>
    <property type="evidence" value="ECO:0007669"/>
    <property type="project" value="UniProtKB-KW"/>
</dbReference>
<dbReference type="PROSITE" id="PS51900">
    <property type="entry name" value="CB"/>
    <property type="match status" value="1"/>
</dbReference>
<gene>
    <name evidence="7" type="ORF">FG385_32965</name>
</gene>
<evidence type="ECO:0000259" key="5">
    <source>
        <dbReference type="PROSITE" id="PS51898"/>
    </source>
</evidence>
<dbReference type="AlphaFoldDB" id="A0A5C4LSF0"/>
<reference evidence="7 8" key="1">
    <citation type="submission" date="2019-06" db="EMBL/GenBank/DDBJ databases">
        <title>Amycolatopsis alkalitolerans sp. nov., isolated from Gastrodia elata Blume.</title>
        <authorList>
            <person name="Narsing Rao M.P."/>
            <person name="Li W.J."/>
        </authorList>
    </citation>
    <scope>NUCLEOTIDE SEQUENCE [LARGE SCALE GENOMIC DNA]</scope>
    <source>
        <strain evidence="7 8">SYSUP0005</strain>
    </source>
</reference>
<sequence>MLRVARALPIPLNEATVEDLDRWQASLKVSRSSVATYTSHVRAFYRWAHESGRIADNPAANLPIPKLPRRLPRPIPERHLILALQCARGSMLVWLVLAGWCGLRAGEISRLRDESVIETDEGIFLRVDGKGGKERIVPVPEEIAPIVRGSMRPGAWFRTPSGRATPPRYISRETSQYLQSLGLPYVLHQLRHRFGTQHYRLCRDIRQTQELMGHGSPATTALYTLVAPGAMKSMKRLGKTFPKLAPDTRAA</sequence>
<evidence type="ECO:0000256" key="2">
    <source>
        <dbReference type="ARBA" id="ARBA00023125"/>
    </source>
</evidence>
<dbReference type="PANTHER" id="PTHR30349">
    <property type="entry name" value="PHAGE INTEGRASE-RELATED"/>
    <property type="match status" value="1"/>
</dbReference>
<feature type="domain" description="Tyr recombinase" evidence="5">
    <location>
        <begin position="70"/>
        <end position="236"/>
    </location>
</feature>
<keyword evidence="2 4" id="KW-0238">DNA-binding</keyword>
<dbReference type="GO" id="GO:0003677">
    <property type="term" value="F:DNA binding"/>
    <property type="evidence" value="ECO:0007669"/>
    <property type="project" value="UniProtKB-UniRule"/>
</dbReference>
<evidence type="ECO:0000256" key="3">
    <source>
        <dbReference type="ARBA" id="ARBA00023172"/>
    </source>
</evidence>
<dbReference type="CDD" id="cd00397">
    <property type="entry name" value="DNA_BRE_C"/>
    <property type="match status" value="1"/>
</dbReference>
<dbReference type="GO" id="GO:0015074">
    <property type="term" value="P:DNA integration"/>
    <property type="evidence" value="ECO:0007669"/>
    <property type="project" value="InterPro"/>
</dbReference>
<proteinExistence type="inferred from homology"/>
<name>A0A5C4LSF0_9PSEU</name>
<dbReference type="InterPro" id="IPR044068">
    <property type="entry name" value="CB"/>
</dbReference>
<dbReference type="PROSITE" id="PS51898">
    <property type="entry name" value="TYR_RECOMBINASE"/>
    <property type="match status" value="1"/>
</dbReference>
<dbReference type="RefSeq" id="WP_139100729.1">
    <property type="nucleotide sequence ID" value="NZ_VDFW01000055.1"/>
</dbReference>
<feature type="domain" description="Core-binding (CB)" evidence="6">
    <location>
        <begin position="1"/>
        <end position="49"/>
    </location>
</feature>
<dbReference type="Gene3D" id="1.10.443.10">
    <property type="entry name" value="Intergrase catalytic core"/>
    <property type="match status" value="1"/>
</dbReference>
<comment type="similarity">
    <text evidence="1">Belongs to the 'phage' integrase family.</text>
</comment>
<dbReference type="Proteomes" id="UP000305546">
    <property type="component" value="Unassembled WGS sequence"/>
</dbReference>
<dbReference type="PANTHER" id="PTHR30349:SF64">
    <property type="entry name" value="PROPHAGE INTEGRASE INTD-RELATED"/>
    <property type="match status" value="1"/>
</dbReference>
<evidence type="ECO:0000259" key="6">
    <source>
        <dbReference type="PROSITE" id="PS51900"/>
    </source>
</evidence>
<dbReference type="Pfam" id="PF00589">
    <property type="entry name" value="Phage_integrase"/>
    <property type="match status" value="1"/>
</dbReference>
<evidence type="ECO:0000256" key="4">
    <source>
        <dbReference type="PROSITE-ProRule" id="PRU01248"/>
    </source>
</evidence>
<dbReference type="InterPro" id="IPR013762">
    <property type="entry name" value="Integrase-like_cat_sf"/>
</dbReference>
<evidence type="ECO:0000313" key="8">
    <source>
        <dbReference type="Proteomes" id="UP000305546"/>
    </source>
</evidence>
<dbReference type="InterPro" id="IPR050090">
    <property type="entry name" value="Tyrosine_recombinase_XerCD"/>
</dbReference>
<accession>A0A5C4LSF0</accession>
<evidence type="ECO:0000313" key="7">
    <source>
        <dbReference type="EMBL" id="TNC19079.1"/>
    </source>
</evidence>
<dbReference type="OrthoDB" id="1822491at2"/>
<comment type="caution">
    <text evidence="7">The sequence shown here is derived from an EMBL/GenBank/DDBJ whole genome shotgun (WGS) entry which is preliminary data.</text>
</comment>
<dbReference type="Gene3D" id="1.10.150.130">
    <property type="match status" value="1"/>
</dbReference>
<keyword evidence="3" id="KW-0233">DNA recombination</keyword>
<dbReference type="InterPro" id="IPR002104">
    <property type="entry name" value="Integrase_catalytic"/>
</dbReference>
<dbReference type="EMBL" id="VDFW01000055">
    <property type="protein sequence ID" value="TNC19079.1"/>
    <property type="molecule type" value="Genomic_DNA"/>
</dbReference>
<evidence type="ECO:0000256" key="1">
    <source>
        <dbReference type="ARBA" id="ARBA00008857"/>
    </source>
</evidence>